<dbReference type="AlphaFoldDB" id="A0A2S4WLF5"/>
<feature type="compositionally biased region" description="Basic and acidic residues" evidence="1">
    <location>
        <begin position="338"/>
        <end position="369"/>
    </location>
</feature>
<dbReference type="VEuPathDB" id="FungiDB:PSHT_01044"/>
<evidence type="ECO:0000313" key="2">
    <source>
        <dbReference type="EMBL" id="POW22574.1"/>
    </source>
</evidence>
<gene>
    <name evidence="2" type="ORF">PSHT_01044</name>
</gene>
<reference evidence="3" key="2">
    <citation type="journal article" date="2018" name="BMC Genomics">
        <title>Genomic insights into host adaptation between the wheat stripe rust pathogen (Puccinia striiformis f. sp. tritici) and the barley stripe rust pathogen (Puccinia striiformis f. sp. hordei).</title>
        <authorList>
            <person name="Xia C."/>
            <person name="Wang M."/>
            <person name="Yin C."/>
            <person name="Cornejo O.E."/>
            <person name="Hulbert S.H."/>
            <person name="Chen X."/>
        </authorList>
    </citation>
    <scope>NUCLEOTIDE SEQUENCE [LARGE SCALE GENOMIC DNA]</scope>
    <source>
        <strain evidence="3">93TX-2</strain>
    </source>
</reference>
<evidence type="ECO:0000313" key="3">
    <source>
        <dbReference type="Proteomes" id="UP000238274"/>
    </source>
</evidence>
<accession>A0A2S4WLF5</accession>
<reference evidence="3" key="3">
    <citation type="journal article" date="2018" name="Mol. Plant Microbe Interact.">
        <title>Genome sequence resources for the wheat stripe rust pathogen (Puccinia striiformis f. sp. tritici) and the barley stripe rust pathogen (Puccinia striiformis f. sp. hordei).</title>
        <authorList>
            <person name="Xia C."/>
            <person name="Wang M."/>
            <person name="Yin C."/>
            <person name="Cornejo O.E."/>
            <person name="Hulbert S.H."/>
            <person name="Chen X."/>
        </authorList>
    </citation>
    <scope>NUCLEOTIDE SEQUENCE [LARGE SCALE GENOMIC DNA]</scope>
    <source>
        <strain evidence="3">93TX-2</strain>
    </source>
</reference>
<dbReference type="VEuPathDB" id="FungiDB:PSTT_12110"/>
<name>A0A2S4WLF5_9BASI</name>
<keyword evidence="3" id="KW-1185">Reference proteome</keyword>
<organism evidence="2 3">
    <name type="scientific">Puccinia striiformis</name>
    <dbReference type="NCBI Taxonomy" id="27350"/>
    <lineage>
        <taxon>Eukaryota</taxon>
        <taxon>Fungi</taxon>
        <taxon>Dikarya</taxon>
        <taxon>Basidiomycota</taxon>
        <taxon>Pucciniomycotina</taxon>
        <taxon>Pucciniomycetes</taxon>
        <taxon>Pucciniales</taxon>
        <taxon>Pucciniaceae</taxon>
        <taxon>Puccinia</taxon>
    </lineage>
</organism>
<dbReference type="OrthoDB" id="2516525at2759"/>
<comment type="caution">
    <text evidence="2">The sequence shown here is derived from an EMBL/GenBank/DDBJ whole genome shotgun (WGS) entry which is preliminary data.</text>
</comment>
<feature type="compositionally biased region" description="Basic and acidic residues" evidence="1">
    <location>
        <begin position="1"/>
        <end position="10"/>
    </location>
</feature>
<feature type="region of interest" description="Disordered" evidence="1">
    <location>
        <begin position="1"/>
        <end position="59"/>
    </location>
</feature>
<proteinExistence type="predicted"/>
<feature type="region of interest" description="Disordered" evidence="1">
    <location>
        <begin position="169"/>
        <end position="215"/>
    </location>
</feature>
<feature type="compositionally biased region" description="Polar residues" evidence="1">
    <location>
        <begin position="11"/>
        <end position="30"/>
    </location>
</feature>
<reference evidence="2 3" key="1">
    <citation type="submission" date="2017-12" db="EMBL/GenBank/DDBJ databases">
        <title>Gene loss provides genomic basis for host adaptation in cereal stripe rust fungi.</title>
        <authorList>
            <person name="Xia C."/>
        </authorList>
    </citation>
    <scope>NUCLEOTIDE SEQUENCE [LARGE SCALE GENOMIC DNA]</scope>
    <source>
        <strain evidence="2 3">93TX-2</strain>
    </source>
</reference>
<protein>
    <submittedName>
        <fullName evidence="2">Uncharacterized protein</fullName>
    </submittedName>
</protein>
<evidence type="ECO:0000256" key="1">
    <source>
        <dbReference type="SAM" id="MobiDB-lite"/>
    </source>
</evidence>
<feature type="region of interest" description="Disordered" evidence="1">
    <location>
        <begin position="240"/>
        <end position="369"/>
    </location>
</feature>
<sequence>MFENDIHTSDTEGSTTNSRGMKSSHWSLSTPADDPATEPIILDGSGDQSQVYHYHGPQLSPSTRAQAMEIDFLGTSNKRKFSDYLSAWEQAQSSRHDWVENRLGSQEGGDKWLDHRQLDLSLTLNYPETIRKKQRVTSPELGTADESMDLPEEHIVRNSPQLDLSLALNYPSPLGQSAQDSVPSPAMEAENKKSGSILDDTGHEGASILDGTSHEVQRSSDTLIAVAEGSGGQAQVTLARNQNDSEPGEASEQALVKQRDSGASSSANKGGEKDLRISTGKRNAEVAGASEDQPQVKRARNKERLEISQEASTKVLDPDLSQSNSANKGKKKAFQIMTDKKNPAIGPDDHQTSPEMRVRNLSGPRERQEGLRIGKSKKMKTKSELRDLFHSPYTEKVWAWIYGGTTYLVEPIHQDFKRRRQSMTSEFVARLTSTTKPTIQLNSYSSGLVPINPIEFNENISDFVDLLFLTNMRLLRGFGTLDEVGYNQEHDLMQEWLLDILGNDTNKHSTSYQSYIEIFPGLRLKQVADTVFEALSWKKTAEVRYQLVKKINVIHAFVGVLSDRQLLMTKAIVTLLAAYYKLHNSTKWRLLFRDEGAFLSHMAKLQNPHMNCETQAIGKPKDFIEALELLPWKRTFTKIQQSTNRSFVLSLRPSSSSKWDDWVESFEEAVPPVFGNDVWATISLIEKGREPEIIAQDSQLLNLALRKFEFNQNNHLSSSPQLYDGKKLISFEQIKDFVRLVWVLNSRLIEAFGYKAQDPEYLEEQDRLQDKMFKILNHPPHREDFADNLVDDPKSDLARNERVISDMIFSSIMPQNTRKRYRPTFPTDETVTKREILMAKAAIKMIGHYYQERNTVKWYNFFKDEEGFINSFLRIGHRLHSTKSIKLFMAVNWEPMREMRLLPWSSILFTSAKQRHLYVRLFRRKQDAE</sequence>
<dbReference type="Proteomes" id="UP000238274">
    <property type="component" value="Unassembled WGS sequence"/>
</dbReference>
<dbReference type="EMBL" id="PKSM01000008">
    <property type="protein sequence ID" value="POW22574.1"/>
    <property type="molecule type" value="Genomic_DNA"/>
</dbReference>